<dbReference type="EMBL" id="CASHSV030000409">
    <property type="protein sequence ID" value="CAJ2662804.1"/>
    <property type="molecule type" value="Genomic_DNA"/>
</dbReference>
<protein>
    <submittedName>
        <fullName evidence="1">Uncharacterized protein</fullName>
    </submittedName>
</protein>
<dbReference type="Proteomes" id="UP001177021">
    <property type="component" value="Unassembled WGS sequence"/>
</dbReference>
<comment type="caution">
    <text evidence="1">The sequence shown here is derived from an EMBL/GenBank/DDBJ whole genome shotgun (WGS) entry which is preliminary data.</text>
</comment>
<gene>
    <name evidence="1" type="ORF">MILVUS5_LOCUS28341</name>
</gene>
<keyword evidence="2" id="KW-1185">Reference proteome</keyword>
<name>A0ACB0L3U6_TRIPR</name>
<evidence type="ECO:0000313" key="1">
    <source>
        <dbReference type="EMBL" id="CAJ2662804.1"/>
    </source>
</evidence>
<evidence type="ECO:0000313" key="2">
    <source>
        <dbReference type="Proteomes" id="UP001177021"/>
    </source>
</evidence>
<organism evidence="1 2">
    <name type="scientific">Trifolium pratense</name>
    <name type="common">Red clover</name>
    <dbReference type="NCBI Taxonomy" id="57577"/>
    <lineage>
        <taxon>Eukaryota</taxon>
        <taxon>Viridiplantae</taxon>
        <taxon>Streptophyta</taxon>
        <taxon>Embryophyta</taxon>
        <taxon>Tracheophyta</taxon>
        <taxon>Spermatophyta</taxon>
        <taxon>Magnoliopsida</taxon>
        <taxon>eudicotyledons</taxon>
        <taxon>Gunneridae</taxon>
        <taxon>Pentapetalae</taxon>
        <taxon>rosids</taxon>
        <taxon>fabids</taxon>
        <taxon>Fabales</taxon>
        <taxon>Fabaceae</taxon>
        <taxon>Papilionoideae</taxon>
        <taxon>50 kb inversion clade</taxon>
        <taxon>NPAAA clade</taxon>
        <taxon>Hologalegina</taxon>
        <taxon>IRL clade</taxon>
        <taxon>Trifolieae</taxon>
        <taxon>Trifolium</taxon>
    </lineage>
</organism>
<reference evidence="1" key="1">
    <citation type="submission" date="2023-10" db="EMBL/GenBank/DDBJ databases">
        <authorList>
            <person name="Rodriguez Cubillos JULIANA M."/>
            <person name="De Vega J."/>
        </authorList>
    </citation>
    <scope>NUCLEOTIDE SEQUENCE</scope>
</reference>
<accession>A0ACB0L3U6</accession>
<proteinExistence type="predicted"/>
<sequence>MELLSLSNSLVPKDIYKSFNKDNICALLNKFYPLDFSDQEKINLRYLLQHHHLDVVSHPDLNSLSTMSELCEALKKTGKSVTYYLIDRLIRLNLNSSGFYSYYTTTTERSFSAMKIIKIRLRNKKEDEFLADNMMLYIEKEIAEEFSTDSIIDEFKSVKE</sequence>